<proteinExistence type="predicted"/>
<name>A0A1H7VAY6_BACT4</name>
<evidence type="ECO:0000313" key="5">
    <source>
        <dbReference type="Proteomes" id="UP001156216"/>
    </source>
</evidence>
<organism evidence="2 5">
    <name type="scientific">Bacteroides thetaiotaomicron</name>
    <dbReference type="NCBI Taxonomy" id="818"/>
    <lineage>
        <taxon>Bacteria</taxon>
        <taxon>Pseudomonadati</taxon>
        <taxon>Bacteroidota</taxon>
        <taxon>Bacteroidia</taxon>
        <taxon>Bacteroidales</taxon>
        <taxon>Bacteroidaceae</taxon>
        <taxon>Bacteroides</taxon>
    </lineage>
</organism>
<reference evidence="2" key="2">
    <citation type="submission" date="2021-06" db="EMBL/GenBank/DDBJ databases">
        <title>Interrogation of the integrated mobile genetic elements in gut-associated Bacteroides with a consensus prediction approach.</title>
        <authorList>
            <person name="Campbell D.E."/>
            <person name="Leigh J.R."/>
            <person name="Kim T."/>
            <person name="England W."/>
            <person name="Whitaker R.J."/>
            <person name="Degnan P.H."/>
        </authorList>
    </citation>
    <scope>NUCLEOTIDE SEQUENCE</scope>
    <source>
        <strain evidence="3">VPI-3443</strain>
        <strain evidence="2">VPI-BTDOT2</strain>
    </source>
</reference>
<evidence type="ECO:0000313" key="1">
    <source>
        <dbReference type="EMBL" id="BCA51513.1"/>
    </source>
</evidence>
<dbReference type="RefSeq" id="WP_022470344.1">
    <property type="nucleotide sequence ID" value="NZ_AP022660.1"/>
</dbReference>
<dbReference type="Proteomes" id="UP001162960">
    <property type="component" value="Chromosome"/>
</dbReference>
<evidence type="ECO:0000313" key="2">
    <source>
        <dbReference type="EMBL" id="UYU71412.1"/>
    </source>
</evidence>
<evidence type="ECO:0000313" key="3">
    <source>
        <dbReference type="EMBL" id="UYU91109.1"/>
    </source>
</evidence>
<evidence type="ECO:0000313" key="4">
    <source>
        <dbReference type="Proteomes" id="UP000500882"/>
    </source>
</evidence>
<reference evidence="1 4" key="1">
    <citation type="submission" date="2020-02" db="EMBL/GenBank/DDBJ databases">
        <title>Whole-genome sequencing and comparative analysis of the genomes of Bacteroides thetaiotaomicron and Escherichia coli isolated from a healthy resident in Vietnam.</title>
        <authorList>
            <person name="Mohsin M."/>
            <person name="Tanaka K."/>
            <person name="Kawahara R."/>
            <person name="Kondo S."/>
            <person name="Noguchi H."/>
            <person name="Motooka D."/>
            <person name="Nakamura S."/>
            <person name="Khong D.T."/>
            <person name="Nguyen T.N."/>
            <person name="Tran H.T."/>
            <person name="Yamamoto Y."/>
        </authorList>
    </citation>
    <scope>NUCLEOTIDE SEQUENCE [LARGE SCALE GENOMIC DNA]</scope>
    <source>
        <strain evidence="1 4">F9-2</strain>
    </source>
</reference>
<sequence length="126" mass="14905">MIKRYFISVMLLSCCLVEIFGQQEGRKNNQEDIFEESCRGNKESRLSEGSCKNVIKVLRAALENDSLAIETFKKEYEIINMSLFGINGLWKKNYVDVIKFFNMKENCRYYCRSKVFKRIDYVLLIN</sequence>
<dbReference type="Proteomes" id="UP001156216">
    <property type="component" value="Chromosome"/>
</dbReference>
<dbReference type="EMBL" id="AP022660">
    <property type="protein sequence ID" value="BCA51513.1"/>
    <property type="molecule type" value="Genomic_DNA"/>
</dbReference>
<dbReference type="EMBL" id="CP083681">
    <property type="protein sequence ID" value="UYU71412.1"/>
    <property type="molecule type" value="Genomic_DNA"/>
</dbReference>
<dbReference type="EMBL" id="CP083685">
    <property type="protein sequence ID" value="UYU91109.1"/>
    <property type="molecule type" value="Genomic_DNA"/>
</dbReference>
<protein>
    <submittedName>
        <fullName evidence="2">Uncharacterized protein</fullName>
    </submittedName>
</protein>
<accession>A0A1H7VAY6</accession>
<dbReference type="Proteomes" id="UP000500882">
    <property type="component" value="Chromosome"/>
</dbReference>
<dbReference type="AlphaFoldDB" id="A0A1H7VAY6"/>
<gene>
    <name evidence="1" type="ORF">BatF92_34550</name>
    <name evidence="2" type="ORF">KQP59_24645</name>
    <name evidence="3" type="ORF">KQP74_00280</name>
</gene>